<geneLocation type="plasmid" evidence="1 2">
    <name>lp129</name>
</geneLocation>
<evidence type="ECO:0000313" key="2">
    <source>
        <dbReference type="Proteomes" id="UP000275571"/>
    </source>
</evidence>
<keyword evidence="2" id="KW-1185">Reference proteome</keyword>
<dbReference type="EMBL" id="CP028885">
    <property type="protein sequence ID" value="AYE36827.1"/>
    <property type="molecule type" value="Genomic_DNA"/>
</dbReference>
<dbReference type="Pfam" id="PF05619">
    <property type="entry name" value="DUF787"/>
    <property type="match status" value="1"/>
</dbReference>
<proteinExistence type="predicted"/>
<evidence type="ECO:0008006" key="3">
    <source>
        <dbReference type="Google" id="ProtNLM"/>
    </source>
</evidence>
<dbReference type="RefSeq" id="WP_120104746.1">
    <property type="nucleotide sequence ID" value="NZ_CP028885.1"/>
</dbReference>
<keyword evidence="1" id="KW-0614">Plasmid</keyword>
<name>A0A386PPR2_9SPIR</name>
<protein>
    <recommendedName>
        <fullName evidence="3">Phage tail protein</fullName>
    </recommendedName>
</protein>
<reference evidence="1 2" key="1">
    <citation type="journal article" date="2018" name="Infect. Genet. Evol.">
        <title>Genome-wide analysis of Borrelia turcica and 'Candidatus Borrelia tachyglossi' shows relapsing fever-like genomes with unique genomic links to Lyme disease Borrelia.</title>
        <authorList>
            <person name="Gofton A.W."/>
            <person name="Margos G."/>
            <person name="Fingerle V."/>
            <person name="Hepner S."/>
            <person name="Loh S.M."/>
            <person name="Ryan U."/>
            <person name="Irwin P."/>
            <person name="Oskam C.L."/>
        </authorList>
    </citation>
    <scope>NUCLEOTIDE SEQUENCE [LARGE SCALE GENOMIC DNA]</scope>
    <source>
        <strain evidence="1 2">IST7</strain>
        <plasmid evidence="1">lp129</plasmid>
    </source>
</reference>
<dbReference type="KEGG" id="btur:DB313_04835"/>
<dbReference type="Proteomes" id="UP000275571">
    <property type="component" value="Plasmid lp129"/>
</dbReference>
<dbReference type="OrthoDB" id="350273at2"/>
<dbReference type="AlphaFoldDB" id="A0A386PPR2"/>
<gene>
    <name evidence="1" type="ORF">DB313_04835</name>
</gene>
<evidence type="ECO:0000313" key="1">
    <source>
        <dbReference type="EMBL" id="AYE36827.1"/>
    </source>
</evidence>
<accession>A0A386PPR2</accession>
<sequence>MPQDTINVNLIENKVKLNDVGYYNPLLIYKSDCLSEGHFVLNVSGFKDSIASLKLRQEISSDESRKKTAETQRTLLAKSFSALFASEGLKSVDFYIYKDIKEVAKYLREHVHTFVVFVDEVADDALKSDFEALEGLSKFMVLSTKSKDLPKELKDKNASELDGVILVYVGDNEHLHLKFVSKYLHQASIFHSVNPYGITLKANPIYDATLISSLRKNNINFYSLLNETGRDGVLAFKEGVDVAGNPIDEAFTYHLLKTEATRELIRIWSRNNRQNSKLSQLKVKEGNNAYTAGLECLFKGFRDAGLIVSFSDIKLELKASSGLALDLSIRVKYNDSFKSVILNISSDDINDYLKKEAV</sequence>
<organism evidence="1 2">
    <name type="scientific">Borrelia turcica IST7</name>
    <dbReference type="NCBI Taxonomy" id="1104446"/>
    <lineage>
        <taxon>Bacteria</taxon>
        <taxon>Pseudomonadati</taxon>
        <taxon>Spirochaetota</taxon>
        <taxon>Spirochaetia</taxon>
        <taxon>Spirochaetales</taxon>
        <taxon>Borreliaceae</taxon>
        <taxon>Borrelia</taxon>
    </lineage>
</organism>
<dbReference type="InterPro" id="IPR008505">
    <property type="entry name" value="DUF787"/>
</dbReference>